<proteinExistence type="predicted"/>
<name>A0A6S6QMV3_9HYPH</name>
<feature type="binding site" evidence="11">
    <location>
        <position position="270"/>
    </location>
    <ligand>
        <name>Mn(2+)</name>
        <dbReference type="ChEBI" id="CHEBI:29035"/>
        <label>2</label>
    </ligand>
</feature>
<dbReference type="EMBL" id="AP023361">
    <property type="protein sequence ID" value="BCJ91824.1"/>
    <property type="molecule type" value="Genomic_DNA"/>
</dbReference>
<evidence type="ECO:0000256" key="8">
    <source>
        <dbReference type="ARBA" id="ARBA00047746"/>
    </source>
</evidence>
<dbReference type="InterPro" id="IPR001233">
    <property type="entry name" value="RtcB"/>
</dbReference>
<feature type="binding site" evidence="11">
    <location>
        <position position="184"/>
    </location>
    <ligand>
        <name>Mn(2+)</name>
        <dbReference type="ChEBI" id="CHEBI:29035"/>
        <label>2</label>
    </ligand>
</feature>
<dbReference type="KEGG" id="tso:IZ6_25590"/>
<dbReference type="AlphaFoldDB" id="A0A6S6QMV3"/>
<evidence type="ECO:0000313" key="13">
    <source>
        <dbReference type="Proteomes" id="UP000515317"/>
    </source>
</evidence>
<evidence type="ECO:0000256" key="9">
    <source>
        <dbReference type="PIRSR" id="PIRSR601233-1"/>
    </source>
</evidence>
<dbReference type="PANTHER" id="PTHR43749:SF2">
    <property type="entry name" value="RNA-SPLICING LIGASE RTCB"/>
    <property type="match status" value="1"/>
</dbReference>
<keyword evidence="3 11" id="KW-0479">Metal-binding</keyword>
<feature type="binding site" evidence="11">
    <location>
        <position position="167"/>
    </location>
    <ligand>
        <name>Mn(2+)</name>
        <dbReference type="ChEBI" id="CHEBI:29035"/>
        <label>1</label>
    </ligand>
</feature>
<dbReference type="GO" id="GO:0170057">
    <property type="term" value="F:RNA ligase (GTP) activity"/>
    <property type="evidence" value="ECO:0007669"/>
    <property type="project" value="UniProtKB-EC"/>
</dbReference>
<dbReference type="Proteomes" id="UP000515317">
    <property type="component" value="Chromosome"/>
</dbReference>
<keyword evidence="6 10" id="KW-0342">GTP-binding</keyword>
<feature type="binding site" evidence="10">
    <location>
        <position position="309"/>
    </location>
    <ligand>
        <name>GMP</name>
        <dbReference type="ChEBI" id="CHEBI:58115"/>
    </ligand>
</feature>
<feature type="binding site" evidence="10">
    <location>
        <begin position="270"/>
        <end position="271"/>
    </location>
    <ligand>
        <name>GMP</name>
        <dbReference type="ChEBI" id="CHEBI:58115"/>
    </ligand>
</feature>
<feature type="binding site" evidence="11">
    <location>
        <position position="74"/>
    </location>
    <ligand>
        <name>Mn(2+)</name>
        <dbReference type="ChEBI" id="CHEBI:29035"/>
        <label>1</label>
    </ligand>
</feature>
<dbReference type="GO" id="GO:0003909">
    <property type="term" value="F:DNA ligase activity"/>
    <property type="evidence" value="ECO:0007669"/>
    <property type="project" value="TreeGrafter"/>
</dbReference>
<feature type="binding site" evidence="10">
    <location>
        <begin position="326"/>
        <end position="329"/>
    </location>
    <ligand>
        <name>GMP</name>
        <dbReference type="ChEBI" id="CHEBI:58115"/>
    </ligand>
</feature>
<dbReference type="GO" id="GO:0006396">
    <property type="term" value="P:RNA processing"/>
    <property type="evidence" value="ECO:0007669"/>
    <property type="project" value="InterPro"/>
</dbReference>
<comment type="catalytic activity">
    <reaction evidence="8">
        <text>a 3'-end 3'-phospho-ribonucleotide-RNA + a 5'-end dephospho-ribonucleoside-RNA + GTP = a ribonucleotidyl-ribonucleotide-RNA + GMP + diphosphate</text>
        <dbReference type="Rhea" id="RHEA:68076"/>
        <dbReference type="Rhea" id="RHEA-COMP:10463"/>
        <dbReference type="Rhea" id="RHEA-COMP:13936"/>
        <dbReference type="Rhea" id="RHEA-COMP:17355"/>
        <dbReference type="ChEBI" id="CHEBI:33019"/>
        <dbReference type="ChEBI" id="CHEBI:37565"/>
        <dbReference type="ChEBI" id="CHEBI:58115"/>
        <dbReference type="ChEBI" id="CHEBI:83062"/>
        <dbReference type="ChEBI" id="CHEBI:138284"/>
        <dbReference type="ChEBI" id="CHEBI:173118"/>
        <dbReference type="EC" id="6.5.1.8"/>
    </reaction>
</comment>
<comment type="cofactor">
    <cofactor evidence="11">
        <name>Mn(2+)</name>
        <dbReference type="ChEBI" id="CHEBI:29035"/>
    </cofactor>
    <text evidence="11">Binds 2 manganese ions per subunit.</text>
</comment>
<feature type="binding site" evidence="10">
    <location>
        <begin position="166"/>
        <end position="170"/>
    </location>
    <ligand>
        <name>GMP</name>
        <dbReference type="ChEBI" id="CHEBI:58115"/>
    </ligand>
</feature>
<dbReference type="GO" id="GO:0030145">
    <property type="term" value="F:manganese ion binding"/>
    <property type="evidence" value="ECO:0007669"/>
    <property type="project" value="TreeGrafter"/>
</dbReference>
<keyword evidence="5" id="KW-0692">RNA repair</keyword>
<evidence type="ECO:0000256" key="1">
    <source>
        <dbReference type="ARBA" id="ARBA00012726"/>
    </source>
</evidence>
<feature type="active site" description="GMP-histidine intermediate" evidence="9">
    <location>
        <position position="326"/>
    </location>
</feature>
<evidence type="ECO:0000256" key="11">
    <source>
        <dbReference type="PIRSR" id="PIRSR601233-3"/>
    </source>
</evidence>
<keyword evidence="2 12" id="KW-0436">Ligase</keyword>
<evidence type="ECO:0000256" key="5">
    <source>
        <dbReference type="ARBA" id="ARBA00022800"/>
    </source>
</evidence>
<dbReference type="Pfam" id="PF01139">
    <property type="entry name" value="RtcB"/>
    <property type="match status" value="1"/>
</dbReference>
<protein>
    <recommendedName>
        <fullName evidence="1">3'-phosphate/5'-hydroxy nucleic acid ligase</fullName>
        <ecNumber evidence="1">6.5.1.8</ecNumber>
    </recommendedName>
</protein>
<evidence type="ECO:0000256" key="4">
    <source>
        <dbReference type="ARBA" id="ARBA00022741"/>
    </source>
</evidence>
<keyword evidence="7 11" id="KW-0464">Manganese</keyword>
<dbReference type="GO" id="GO:0005525">
    <property type="term" value="F:GTP binding"/>
    <property type="evidence" value="ECO:0007669"/>
    <property type="project" value="UniProtKB-KW"/>
</dbReference>
<keyword evidence="4 10" id="KW-0547">Nucleotide-binding</keyword>
<dbReference type="PANTHER" id="PTHR43749">
    <property type="entry name" value="RNA-SPLICING LIGASE RTCB"/>
    <property type="match status" value="1"/>
</dbReference>
<reference evidence="12 13" key="1">
    <citation type="submission" date="2020-08" db="EMBL/GenBank/DDBJ databases">
        <title>Genome sequence of Rhizobiales bacterium strain IZ6.</title>
        <authorList>
            <person name="Nakai R."/>
            <person name="Naganuma T."/>
        </authorList>
    </citation>
    <scope>NUCLEOTIDE SEQUENCE [LARGE SCALE GENOMIC DNA]</scope>
    <source>
        <strain evidence="12 13">IZ6</strain>
    </source>
</reference>
<feature type="binding site" evidence="10">
    <location>
        <position position="396"/>
    </location>
    <ligand>
        <name>GMP</name>
        <dbReference type="ChEBI" id="CHEBI:58115"/>
    </ligand>
</feature>
<feature type="binding site" evidence="10">
    <location>
        <begin position="302"/>
        <end position="305"/>
    </location>
    <ligand>
        <name>GMP</name>
        <dbReference type="ChEBI" id="CHEBI:58115"/>
    </ligand>
</feature>
<dbReference type="GO" id="GO:0042245">
    <property type="term" value="P:RNA repair"/>
    <property type="evidence" value="ECO:0007669"/>
    <property type="project" value="UniProtKB-KW"/>
</dbReference>
<gene>
    <name evidence="12" type="primary">rtcB</name>
    <name evidence="12" type="ORF">IZ6_25590</name>
</gene>
<dbReference type="Gene3D" id="3.90.1860.10">
    <property type="entry name" value="tRNA-splicing ligase RtcB"/>
    <property type="match status" value="1"/>
</dbReference>
<dbReference type="GO" id="GO:0006281">
    <property type="term" value="P:DNA repair"/>
    <property type="evidence" value="ECO:0007669"/>
    <property type="project" value="TreeGrafter"/>
</dbReference>
<dbReference type="SUPFAM" id="SSF103365">
    <property type="entry name" value="Hypothetical protein PH1602"/>
    <property type="match status" value="1"/>
</dbReference>
<sequence>MVEVRRLENGMIKLWTEGVPVEDGAMQQLEQVASLPFIFGHVAVMPDVHYGLGATIGSVIPTKGAVVPAAVGVDIGCGIAGWRTGLRAENLPHLPELRNRIERAIPHGRTNNGGPGDRGAWEHPPASVRANWHNLFPEYELLVEATPALETRRSPIYQLGTLGTGNHFIELAVDQDDHVWILLHSGSRGAGAAIANHYVAEAKRLCAAWHVNLPNPDLAFFPEGSDEFDAYLEATIWAQGYAAINRELMLQAVWDLLDRPIILEKVETPHNFVARENHKGQNVLVTRKGSSRARKGDRIVIPGSMGAKSYIVTGKGNPESFNSCSHGAGRAMSRTAARKSISMEDHLANISHVECRKTEDLLDESPAAYKDIDAVIAAQSDLIEVTHTLRQVLNVKG</sequence>
<dbReference type="InterPro" id="IPR052915">
    <property type="entry name" value="RtcB-like"/>
</dbReference>
<evidence type="ECO:0000256" key="6">
    <source>
        <dbReference type="ARBA" id="ARBA00023134"/>
    </source>
</evidence>
<evidence type="ECO:0000256" key="7">
    <source>
        <dbReference type="ARBA" id="ARBA00023211"/>
    </source>
</evidence>
<keyword evidence="13" id="KW-1185">Reference proteome</keyword>
<dbReference type="InterPro" id="IPR036025">
    <property type="entry name" value="RtcB-like_sf"/>
</dbReference>
<evidence type="ECO:0000256" key="10">
    <source>
        <dbReference type="PIRSR" id="PIRSR601233-2"/>
    </source>
</evidence>
<accession>A0A6S6QMV3</accession>
<organism evidence="12 13">
    <name type="scientific">Terrihabitans soli</name>
    <dbReference type="NCBI Taxonomy" id="708113"/>
    <lineage>
        <taxon>Bacteria</taxon>
        <taxon>Pseudomonadati</taxon>
        <taxon>Pseudomonadota</taxon>
        <taxon>Alphaproteobacteria</taxon>
        <taxon>Hyphomicrobiales</taxon>
        <taxon>Terrihabitans</taxon>
    </lineage>
</organism>
<dbReference type="EC" id="6.5.1.8" evidence="1"/>
<evidence type="ECO:0000256" key="2">
    <source>
        <dbReference type="ARBA" id="ARBA00022598"/>
    </source>
</evidence>
<evidence type="ECO:0000313" key="12">
    <source>
        <dbReference type="EMBL" id="BCJ91824.1"/>
    </source>
</evidence>
<evidence type="ECO:0000256" key="3">
    <source>
        <dbReference type="ARBA" id="ARBA00022723"/>
    </source>
</evidence>